<keyword evidence="2" id="KW-1185">Reference proteome</keyword>
<comment type="caution">
    <text evidence="1">The sequence shown here is derived from an EMBL/GenBank/DDBJ whole genome shotgun (WGS) entry which is preliminary data.</text>
</comment>
<evidence type="ECO:0008006" key="3">
    <source>
        <dbReference type="Google" id="ProtNLM"/>
    </source>
</evidence>
<name>A0ABT4VWJ0_9RHOB</name>
<organism evidence="1 2">
    <name type="scientific">Aliiroseovarius salicola</name>
    <dbReference type="NCBI Taxonomy" id="3009082"/>
    <lineage>
        <taxon>Bacteria</taxon>
        <taxon>Pseudomonadati</taxon>
        <taxon>Pseudomonadota</taxon>
        <taxon>Alphaproteobacteria</taxon>
        <taxon>Rhodobacterales</taxon>
        <taxon>Paracoccaceae</taxon>
        <taxon>Aliiroseovarius</taxon>
    </lineage>
</organism>
<gene>
    <name evidence="1" type="ORF">O2N63_00710</name>
</gene>
<accession>A0ABT4VWJ0</accession>
<evidence type="ECO:0000313" key="1">
    <source>
        <dbReference type="EMBL" id="MDA5092609.1"/>
    </source>
</evidence>
<sequence>MSPFFDAPPQPSHDVVLFTHDRKSDGLQKPDGIPSRGNHGGTLDETLEFLASGATIVTNSYHGVYWGMCLGRRVLCLPYSSKFEGFLIPPVVADPANWLKDLFKAESRPDILPHARSANQVFYEMVMNLA</sequence>
<proteinExistence type="predicted"/>
<reference evidence="1 2" key="1">
    <citation type="submission" date="2023-01" db="EMBL/GenBank/DDBJ databases">
        <authorList>
            <person name="Yoon J.-W."/>
        </authorList>
    </citation>
    <scope>NUCLEOTIDE SEQUENCE [LARGE SCALE GENOMIC DNA]</scope>
    <source>
        <strain evidence="1 2">KMU-50</strain>
    </source>
</reference>
<dbReference type="Proteomes" id="UP001528040">
    <property type="component" value="Unassembled WGS sequence"/>
</dbReference>
<evidence type="ECO:0000313" key="2">
    <source>
        <dbReference type="Proteomes" id="UP001528040"/>
    </source>
</evidence>
<dbReference type="RefSeq" id="WP_271052106.1">
    <property type="nucleotide sequence ID" value="NZ_JAQIIO010000001.1"/>
</dbReference>
<protein>
    <recommendedName>
        <fullName evidence="3">Polysaccharide pyruvyl transferase domain-containing protein</fullName>
    </recommendedName>
</protein>
<dbReference type="EMBL" id="JAQIIO010000001">
    <property type="protein sequence ID" value="MDA5092609.1"/>
    <property type="molecule type" value="Genomic_DNA"/>
</dbReference>